<protein>
    <submittedName>
        <fullName evidence="9">Uncharacterized protein</fullName>
    </submittedName>
</protein>
<comment type="similarity">
    <text evidence="3">Belongs to the PYR/PYL/RCAR abscisic acid intracellular receptor family.</text>
</comment>
<dbReference type="GO" id="GO:0038023">
    <property type="term" value="F:signaling receptor activity"/>
    <property type="evidence" value="ECO:0007669"/>
    <property type="project" value="TreeGrafter"/>
</dbReference>
<dbReference type="PANTHER" id="PTHR31213:SF138">
    <property type="entry name" value="ABSCISIC ACID RECEPTOR PYL6"/>
    <property type="match status" value="1"/>
</dbReference>
<keyword evidence="10" id="KW-1185">Reference proteome</keyword>
<dbReference type="OrthoDB" id="4436220at2759"/>
<dbReference type="SUPFAM" id="SSF55961">
    <property type="entry name" value="Bet v1-like"/>
    <property type="match status" value="1"/>
</dbReference>
<dbReference type="GO" id="GO:0005634">
    <property type="term" value="C:nucleus"/>
    <property type="evidence" value="ECO:0007669"/>
    <property type="project" value="UniProtKB-SubCell"/>
</dbReference>
<dbReference type="AlphaFoldDB" id="A0A9D4ZG47"/>
<gene>
    <name evidence="9" type="ORF">GOP47_0010234</name>
</gene>
<organism evidence="9 10">
    <name type="scientific">Adiantum capillus-veneris</name>
    <name type="common">Maidenhair fern</name>
    <dbReference type="NCBI Taxonomy" id="13818"/>
    <lineage>
        <taxon>Eukaryota</taxon>
        <taxon>Viridiplantae</taxon>
        <taxon>Streptophyta</taxon>
        <taxon>Embryophyta</taxon>
        <taxon>Tracheophyta</taxon>
        <taxon>Polypodiopsida</taxon>
        <taxon>Polypodiidae</taxon>
        <taxon>Polypodiales</taxon>
        <taxon>Pteridineae</taxon>
        <taxon>Pteridaceae</taxon>
        <taxon>Vittarioideae</taxon>
        <taxon>Adiantum</taxon>
    </lineage>
</organism>
<evidence type="ECO:0000256" key="3">
    <source>
        <dbReference type="ARBA" id="ARBA00008594"/>
    </source>
</evidence>
<dbReference type="Pfam" id="PF10604">
    <property type="entry name" value="Polyketide_cyc2"/>
    <property type="match status" value="1"/>
</dbReference>
<evidence type="ECO:0000256" key="5">
    <source>
        <dbReference type="ARBA" id="ARBA00022682"/>
    </source>
</evidence>
<evidence type="ECO:0000256" key="4">
    <source>
        <dbReference type="ARBA" id="ARBA00022490"/>
    </source>
</evidence>
<keyword evidence="8" id="KW-0650">Protein phosphatase inhibitor</keyword>
<evidence type="ECO:0000256" key="8">
    <source>
        <dbReference type="ARBA" id="ARBA00023272"/>
    </source>
</evidence>
<dbReference type="InterPro" id="IPR019587">
    <property type="entry name" value="Polyketide_cyclase/dehydratase"/>
</dbReference>
<dbReference type="PANTHER" id="PTHR31213">
    <property type="entry name" value="OS08G0374000 PROTEIN-RELATED"/>
    <property type="match status" value="1"/>
</dbReference>
<evidence type="ECO:0000313" key="9">
    <source>
        <dbReference type="EMBL" id="KAI5074273.1"/>
    </source>
</evidence>
<evidence type="ECO:0000256" key="7">
    <source>
        <dbReference type="ARBA" id="ARBA00023242"/>
    </source>
</evidence>
<keyword evidence="5" id="KW-0938">Abscisic acid signaling pathway</keyword>
<dbReference type="Gene3D" id="3.30.530.20">
    <property type="match status" value="1"/>
</dbReference>
<reference evidence="9" key="1">
    <citation type="submission" date="2021-01" db="EMBL/GenBank/DDBJ databases">
        <title>Adiantum capillus-veneris genome.</title>
        <authorList>
            <person name="Fang Y."/>
            <person name="Liao Q."/>
        </authorList>
    </citation>
    <scope>NUCLEOTIDE SEQUENCE</scope>
    <source>
        <strain evidence="9">H3</strain>
        <tissue evidence="9">Leaf</tissue>
    </source>
</reference>
<dbReference type="GO" id="GO:0004864">
    <property type="term" value="F:protein phosphatase inhibitor activity"/>
    <property type="evidence" value="ECO:0007669"/>
    <property type="project" value="UniProtKB-KW"/>
</dbReference>
<name>A0A9D4ZG47_ADICA</name>
<dbReference type="EMBL" id="JABFUD020000010">
    <property type="protein sequence ID" value="KAI5074273.1"/>
    <property type="molecule type" value="Genomic_DNA"/>
</dbReference>
<evidence type="ECO:0000256" key="2">
    <source>
        <dbReference type="ARBA" id="ARBA00004496"/>
    </source>
</evidence>
<comment type="subcellular location">
    <subcellularLocation>
        <location evidence="2">Cytoplasm</location>
    </subcellularLocation>
    <subcellularLocation>
        <location evidence="1">Nucleus</location>
    </subcellularLocation>
</comment>
<evidence type="ECO:0000256" key="1">
    <source>
        <dbReference type="ARBA" id="ARBA00004123"/>
    </source>
</evidence>
<accession>A0A9D4ZG47</accession>
<dbReference type="GO" id="GO:0005737">
    <property type="term" value="C:cytoplasm"/>
    <property type="evidence" value="ECO:0007669"/>
    <property type="project" value="UniProtKB-SubCell"/>
</dbReference>
<comment type="caution">
    <text evidence="9">The sequence shown here is derived from an EMBL/GenBank/DDBJ whole genome shotgun (WGS) entry which is preliminary data.</text>
</comment>
<dbReference type="InterPro" id="IPR023393">
    <property type="entry name" value="START-like_dom_sf"/>
</dbReference>
<dbReference type="InterPro" id="IPR050279">
    <property type="entry name" value="Plant_def-hormone_signal"/>
</dbReference>
<sequence length="233" mass="26307">MIVHQLWRFPRDATDLAALRANDTNDRGGGSSSSNPNSFRNFIHGLEKLSNEELGRLRYLIWRYHAHAIGPNQCHSMVVQRICAPVDLVWSVVRQFDNPQAYKHFIKRCSMRGDGRVGSTREVELVSGLPAASSTERLEILDEERHILGFQIVGGEHRLRNYHSVTTLHVLELDGNPYTMVIESYVVDVPDGNTMEDTRAFVDTIVGYNLTSLARIAELQASCKQEELQGSLM</sequence>
<keyword evidence="6" id="KW-0675">Receptor</keyword>
<proteinExistence type="inferred from homology"/>
<dbReference type="CDD" id="cd07821">
    <property type="entry name" value="PYR_PYL_RCAR_like"/>
    <property type="match status" value="1"/>
</dbReference>
<evidence type="ECO:0000313" key="10">
    <source>
        <dbReference type="Proteomes" id="UP000886520"/>
    </source>
</evidence>
<dbReference type="GO" id="GO:0009738">
    <property type="term" value="P:abscisic acid-activated signaling pathway"/>
    <property type="evidence" value="ECO:0007669"/>
    <property type="project" value="UniProtKB-KW"/>
</dbReference>
<keyword evidence="7" id="KW-0539">Nucleus</keyword>
<dbReference type="GO" id="GO:0010427">
    <property type="term" value="F:abscisic acid binding"/>
    <property type="evidence" value="ECO:0007669"/>
    <property type="project" value="TreeGrafter"/>
</dbReference>
<evidence type="ECO:0000256" key="6">
    <source>
        <dbReference type="ARBA" id="ARBA00023170"/>
    </source>
</evidence>
<dbReference type="Proteomes" id="UP000886520">
    <property type="component" value="Chromosome 10"/>
</dbReference>
<keyword evidence="4" id="KW-0963">Cytoplasm</keyword>